<comment type="subcellular location">
    <subcellularLocation>
        <location evidence="2">Membrane</location>
        <topology evidence="2">Multi-pass membrane protein</topology>
    </subcellularLocation>
    <subcellularLocation>
        <location evidence="9">Mitochondrion inner membrane</location>
        <topology evidence="9">Multi-pass membrane protein</topology>
        <orientation evidence="9">Matrix side</orientation>
    </subcellularLocation>
</comment>
<evidence type="ECO:0000256" key="6">
    <source>
        <dbReference type="ARBA" id="ARBA00022692"/>
    </source>
</evidence>
<dbReference type="PANTHER" id="PTHR11048:SF28">
    <property type="entry name" value="4-HYDROXYBENZOATE POLYPRENYLTRANSFERASE, MITOCHONDRIAL"/>
    <property type="match status" value="1"/>
</dbReference>
<evidence type="ECO:0000256" key="4">
    <source>
        <dbReference type="ARBA" id="ARBA00005985"/>
    </source>
</evidence>
<dbReference type="OrthoDB" id="18170at2759"/>
<evidence type="ECO:0000256" key="9">
    <source>
        <dbReference type="HAMAP-Rule" id="MF_03189"/>
    </source>
</evidence>
<dbReference type="GO" id="GO:0005743">
    <property type="term" value="C:mitochondrial inner membrane"/>
    <property type="evidence" value="ECO:0007669"/>
    <property type="project" value="UniProtKB-SubCell"/>
</dbReference>
<comment type="similarity">
    <text evidence="4 9">Belongs to the UbiA prenyltransferase family.</text>
</comment>
<dbReference type="InterPro" id="IPR000537">
    <property type="entry name" value="UbiA_prenyltransferase"/>
</dbReference>
<name>A0A9P6ZPQ1_9AGAM</name>
<comment type="pathway">
    <text evidence="3">Secondary metabolite biosynthesis.</text>
</comment>
<feature type="transmembrane region" description="Helical" evidence="9">
    <location>
        <begin position="169"/>
        <end position="187"/>
    </location>
</feature>
<dbReference type="EC" id="2.5.1.39" evidence="9"/>
<protein>
    <recommendedName>
        <fullName evidence="9">4-hydroxybenzoate polyprenyltransferase, mitochondrial</fullName>
        <shortName evidence="9">4-HB polyprenyltransferase</shortName>
        <ecNumber evidence="9">2.5.1.39</ecNumber>
    </recommendedName>
    <alternativeName>
        <fullName evidence="9">Para-hydroxybenzoate--polyprenyltransferase</fullName>
        <shortName evidence="9">PHB:PPT</shortName>
        <shortName evidence="9">PHB:polyprenyltransferase</shortName>
    </alternativeName>
</protein>
<gene>
    <name evidence="10" type="ORF">EV702DRAFT_974919</name>
</gene>
<dbReference type="Proteomes" id="UP000714275">
    <property type="component" value="Unassembled WGS sequence"/>
</dbReference>
<keyword evidence="8 9" id="KW-0472">Membrane</keyword>
<comment type="cofactor">
    <cofactor evidence="1 9">
        <name>Mg(2+)</name>
        <dbReference type="ChEBI" id="CHEBI:18420"/>
    </cofactor>
</comment>
<evidence type="ECO:0000313" key="10">
    <source>
        <dbReference type="EMBL" id="KAG1774413.1"/>
    </source>
</evidence>
<feature type="transmembrane region" description="Helical" evidence="9">
    <location>
        <begin position="262"/>
        <end position="282"/>
    </location>
</feature>
<sequence length="318" mass="35553">MDKSLIISHHLEDYPTPAATWVDYLPSNIRPYFYLARVHRPSGILLLFYPCAWSVTMTCYALSAPMTTVWTYLGFFLVASHVFHAAGCVVNDMWDRDIDAANSRTCMRPLAAGDLSMFQAFIFLILQLALGTWLFMQLNEYSLALGLSSLGLVVLYPTMKRINDWPQTVLGLCFSWGTLLGTASVAGTVDFDIYIPLFMGGVCWTIAYSSSYARQDRDEYVKNGLYSTAIVFGDQIRPLLFIFTFVACSLVSYAGILNGHGFPFFIGVALGALHLVGLIARIDFEDKESCDASLFSNSWFGFWVWTGAMADYVLKMQS</sequence>
<keyword evidence="9" id="KW-0831">Ubiquinone biosynthesis</keyword>
<keyword evidence="9" id="KW-0496">Mitochondrion</keyword>
<comment type="function">
    <text evidence="9">Catalyzes the prenylation of para-hydroxybenzoate (PHB) with an all-trans polyprenyl group. Mediates the second step in the final reaction sequence of coenzyme Q (CoQ) biosynthesis, which is the condensation of the polyisoprenoid side chain with PHB, generating the first membrane-bound Q intermediate.</text>
</comment>
<keyword evidence="5 9" id="KW-0808">Transferase</keyword>
<feature type="transmembrane region" description="Helical" evidence="9">
    <location>
        <begin position="115"/>
        <end position="135"/>
    </location>
</feature>
<dbReference type="InterPro" id="IPR044878">
    <property type="entry name" value="UbiA_sf"/>
</dbReference>
<dbReference type="GO" id="GO:0008299">
    <property type="term" value="P:isoprenoid biosynthetic process"/>
    <property type="evidence" value="ECO:0007669"/>
    <property type="project" value="UniProtKB-UniRule"/>
</dbReference>
<proteinExistence type="inferred from homology"/>
<evidence type="ECO:0000256" key="5">
    <source>
        <dbReference type="ARBA" id="ARBA00022679"/>
    </source>
</evidence>
<dbReference type="GO" id="GO:0008412">
    <property type="term" value="F:4-hydroxybenzoate polyprenyltransferase activity"/>
    <property type="evidence" value="ECO:0007669"/>
    <property type="project" value="UniProtKB-EC"/>
</dbReference>
<accession>A0A9P6ZPQ1</accession>
<feature type="transmembrane region" description="Helical" evidence="9">
    <location>
        <begin position="193"/>
        <end position="213"/>
    </location>
</feature>
<keyword evidence="11" id="KW-1185">Reference proteome</keyword>
<dbReference type="CDD" id="cd13959">
    <property type="entry name" value="PT_UbiA_COQ2"/>
    <property type="match status" value="1"/>
</dbReference>
<dbReference type="Pfam" id="PF01040">
    <property type="entry name" value="UbiA"/>
    <property type="match status" value="1"/>
</dbReference>
<dbReference type="Gene3D" id="1.10.357.140">
    <property type="entry name" value="UbiA prenyltransferase"/>
    <property type="match status" value="1"/>
</dbReference>
<feature type="transmembrane region" description="Helical" evidence="9">
    <location>
        <begin position="239"/>
        <end position="256"/>
    </location>
</feature>
<dbReference type="GO" id="GO:0006744">
    <property type="term" value="P:ubiquinone biosynthetic process"/>
    <property type="evidence" value="ECO:0007669"/>
    <property type="project" value="UniProtKB-UniRule"/>
</dbReference>
<keyword evidence="6 9" id="KW-0812">Transmembrane</keyword>
<dbReference type="InterPro" id="IPR006370">
    <property type="entry name" value="HB_polyprenyltransferase-like"/>
</dbReference>
<evidence type="ECO:0000256" key="1">
    <source>
        <dbReference type="ARBA" id="ARBA00001946"/>
    </source>
</evidence>
<evidence type="ECO:0000256" key="2">
    <source>
        <dbReference type="ARBA" id="ARBA00004141"/>
    </source>
</evidence>
<feature type="transmembrane region" description="Helical" evidence="9">
    <location>
        <begin position="44"/>
        <end position="63"/>
    </location>
</feature>
<feature type="transmembrane region" description="Helical" evidence="9">
    <location>
        <begin position="141"/>
        <end position="157"/>
    </location>
</feature>
<dbReference type="PANTHER" id="PTHR11048">
    <property type="entry name" value="PRENYLTRANSFERASES"/>
    <property type="match status" value="1"/>
</dbReference>
<evidence type="ECO:0000256" key="7">
    <source>
        <dbReference type="ARBA" id="ARBA00022989"/>
    </source>
</evidence>
<dbReference type="FunFam" id="1.10.357.140:FF:000008">
    <property type="entry name" value="4-hydroxybenzoate octaprenyltransferase"/>
    <property type="match status" value="1"/>
</dbReference>
<dbReference type="InterPro" id="IPR039653">
    <property type="entry name" value="Prenyltransferase"/>
</dbReference>
<keyword evidence="7 9" id="KW-1133">Transmembrane helix</keyword>
<comment type="caution">
    <text evidence="10">The sequence shown here is derived from an EMBL/GenBank/DDBJ whole genome shotgun (WGS) entry which is preliminary data.</text>
</comment>
<organism evidence="10 11">
    <name type="scientific">Suillus placidus</name>
    <dbReference type="NCBI Taxonomy" id="48579"/>
    <lineage>
        <taxon>Eukaryota</taxon>
        <taxon>Fungi</taxon>
        <taxon>Dikarya</taxon>
        <taxon>Basidiomycota</taxon>
        <taxon>Agaricomycotina</taxon>
        <taxon>Agaricomycetes</taxon>
        <taxon>Agaricomycetidae</taxon>
        <taxon>Boletales</taxon>
        <taxon>Suillineae</taxon>
        <taxon>Suillaceae</taxon>
        <taxon>Suillus</taxon>
    </lineage>
</organism>
<dbReference type="EMBL" id="JABBWD010000042">
    <property type="protein sequence ID" value="KAG1774413.1"/>
    <property type="molecule type" value="Genomic_DNA"/>
</dbReference>
<feature type="transmembrane region" description="Helical" evidence="9">
    <location>
        <begin position="69"/>
        <end position="94"/>
    </location>
</feature>
<comment type="catalytic activity">
    <reaction evidence="9">
        <text>an all-trans-polyprenyl diphosphate + 4-hydroxybenzoate = a 4-hydroxy-3-(all-trans-polyprenyl)benzoate + diphosphate</text>
        <dbReference type="Rhea" id="RHEA:44504"/>
        <dbReference type="Rhea" id="RHEA-COMP:9514"/>
        <dbReference type="Rhea" id="RHEA-COMP:9564"/>
        <dbReference type="ChEBI" id="CHEBI:17879"/>
        <dbReference type="ChEBI" id="CHEBI:33019"/>
        <dbReference type="ChEBI" id="CHEBI:58914"/>
        <dbReference type="ChEBI" id="CHEBI:78396"/>
        <dbReference type="EC" id="2.5.1.39"/>
    </reaction>
</comment>
<dbReference type="AlphaFoldDB" id="A0A9P6ZPQ1"/>
<evidence type="ECO:0000256" key="3">
    <source>
        <dbReference type="ARBA" id="ARBA00005179"/>
    </source>
</evidence>
<dbReference type="HAMAP" id="MF_01635">
    <property type="entry name" value="UbiA"/>
    <property type="match status" value="1"/>
</dbReference>
<comment type="pathway">
    <text evidence="9">Cofactor biosynthesis; ubiquinone biosynthesis.</text>
</comment>
<evidence type="ECO:0000256" key="8">
    <source>
        <dbReference type="ARBA" id="ARBA00023136"/>
    </source>
</evidence>
<reference evidence="10" key="1">
    <citation type="journal article" date="2020" name="New Phytol.">
        <title>Comparative genomics reveals dynamic genome evolution in host specialist ectomycorrhizal fungi.</title>
        <authorList>
            <person name="Lofgren L.A."/>
            <person name="Nguyen N.H."/>
            <person name="Vilgalys R."/>
            <person name="Ruytinx J."/>
            <person name="Liao H.L."/>
            <person name="Branco S."/>
            <person name="Kuo A."/>
            <person name="LaButti K."/>
            <person name="Lipzen A."/>
            <person name="Andreopoulos W."/>
            <person name="Pangilinan J."/>
            <person name="Riley R."/>
            <person name="Hundley H."/>
            <person name="Na H."/>
            <person name="Barry K."/>
            <person name="Grigoriev I.V."/>
            <person name="Stajich J.E."/>
            <person name="Kennedy P.G."/>
        </authorList>
    </citation>
    <scope>NUCLEOTIDE SEQUENCE</scope>
    <source>
        <strain evidence="10">DOB743</strain>
    </source>
</reference>
<evidence type="ECO:0000313" key="11">
    <source>
        <dbReference type="Proteomes" id="UP000714275"/>
    </source>
</evidence>
<feature type="transmembrane region" description="Helical" evidence="9">
    <location>
        <begin position="294"/>
        <end position="314"/>
    </location>
</feature>
<keyword evidence="9" id="KW-0414">Isoprene biosynthesis</keyword>
<keyword evidence="9" id="KW-0999">Mitochondrion inner membrane</keyword>